<dbReference type="KEGG" id="hha:Hhal_0295"/>
<proteinExistence type="predicted"/>
<dbReference type="RefSeq" id="WP_011813112.1">
    <property type="nucleotide sequence ID" value="NC_008789.1"/>
</dbReference>
<evidence type="ECO:0000313" key="3">
    <source>
        <dbReference type="Proteomes" id="UP000000647"/>
    </source>
</evidence>
<feature type="chain" id="PRO_5005658908" description="LPP20 lipoprotein" evidence="1">
    <location>
        <begin position="19"/>
        <end position="199"/>
    </location>
</feature>
<keyword evidence="1" id="KW-0732">Signal</keyword>
<organism evidence="2 3">
    <name type="scientific">Halorhodospira halophila (strain DSM 244 / SL1)</name>
    <name type="common">Ectothiorhodospira halophila (strain DSM 244 / SL1)</name>
    <dbReference type="NCBI Taxonomy" id="349124"/>
    <lineage>
        <taxon>Bacteria</taxon>
        <taxon>Pseudomonadati</taxon>
        <taxon>Pseudomonadota</taxon>
        <taxon>Gammaproteobacteria</taxon>
        <taxon>Chromatiales</taxon>
        <taxon>Ectothiorhodospiraceae</taxon>
        <taxon>Halorhodospira</taxon>
    </lineage>
</organism>
<keyword evidence="3" id="KW-1185">Reference proteome</keyword>
<reference evidence="3" key="1">
    <citation type="submission" date="2006-12" db="EMBL/GenBank/DDBJ databases">
        <title>Complete sequence of Halorhodospira halophila SL1.</title>
        <authorList>
            <consortium name="US DOE Joint Genome Institute"/>
            <person name="Copeland A."/>
            <person name="Lucas S."/>
            <person name="Lapidus A."/>
            <person name="Barry K."/>
            <person name="Detter J.C."/>
            <person name="Glavina del Rio T."/>
            <person name="Hammon N."/>
            <person name="Israni S."/>
            <person name="Dalin E."/>
            <person name="Tice H."/>
            <person name="Pitluck S."/>
            <person name="Saunders E."/>
            <person name="Brettin T."/>
            <person name="Bruce D."/>
            <person name="Han C."/>
            <person name="Tapia R."/>
            <person name="Schmutz J."/>
            <person name="Larimer F."/>
            <person name="Land M."/>
            <person name="Hauser L."/>
            <person name="Kyrpides N."/>
            <person name="Mikhailova N."/>
            <person name="Hoff W."/>
            <person name="Richardson P."/>
        </authorList>
    </citation>
    <scope>NUCLEOTIDE SEQUENCE [LARGE SCALE GENOMIC DNA]</scope>
    <source>
        <strain evidence="3">DSM 244 / SL1</strain>
    </source>
</reference>
<sequence length="199" mass="21756">MKKTFYTALLASSAVALAACGAMQPEPQEQAEEQGLDVPDWVMSPQVEDGLATSACVPSTGRFNTDQSRADMDARQQLAAGLSAQMQSLSEDYQSTIDGDDGAVQQGGMFEEVSRQVVEEQVRGSFRVTADYVDLPDGDGEDVTHFCSMMALGQDSVNQIVDQVAERVEPEEEDVFTDAELRERFLSQEALNRMDEALE</sequence>
<feature type="signal peptide" evidence="1">
    <location>
        <begin position="1"/>
        <end position="18"/>
    </location>
</feature>
<protein>
    <recommendedName>
        <fullName evidence="4">LPP20 lipoprotein</fullName>
    </recommendedName>
</protein>
<dbReference type="EMBL" id="CP000544">
    <property type="protein sequence ID" value="ABM61089.1"/>
    <property type="molecule type" value="Genomic_DNA"/>
</dbReference>
<dbReference type="eggNOG" id="ENOG502ZD5M">
    <property type="taxonomic scope" value="Bacteria"/>
</dbReference>
<accession>A1WTS7</accession>
<dbReference type="PROSITE" id="PS51257">
    <property type="entry name" value="PROKAR_LIPOPROTEIN"/>
    <property type="match status" value="1"/>
</dbReference>
<evidence type="ECO:0000313" key="2">
    <source>
        <dbReference type="EMBL" id="ABM61089.1"/>
    </source>
</evidence>
<dbReference type="HOGENOM" id="CLU_113294_1_0_6"/>
<dbReference type="AlphaFoldDB" id="A1WTS7"/>
<gene>
    <name evidence="2" type="ordered locus">Hhal_0295</name>
</gene>
<evidence type="ECO:0008006" key="4">
    <source>
        <dbReference type="Google" id="ProtNLM"/>
    </source>
</evidence>
<dbReference type="Proteomes" id="UP000000647">
    <property type="component" value="Chromosome"/>
</dbReference>
<reference evidence="2 3" key="2">
    <citation type="journal article" date="2013" name="Stand. Genomic Sci.">
        <title>Complete genome sequence of Halorhodospira halophila SL1.</title>
        <authorList>
            <person name="Challacombe J.F."/>
            <person name="Majid S."/>
            <person name="Deole R."/>
            <person name="Brettin T.S."/>
            <person name="Bruce D."/>
            <person name="Delano S.F."/>
            <person name="Detter J.C."/>
            <person name="Gleasner C.D."/>
            <person name="Han C.S."/>
            <person name="Misra M."/>
            <person name="Reitenga K.G."/>
            <person name="Mikhailova N."/>
            <person name="Woyke T."/>
            <person name="Pitluck S."/>
            <person name="Nolan M."/>
            <person name="Land M.L."/>
            <person name="Saunders E."/>
            <person name="Tapia R."/>
            <person name="Lapidus A."/>
            <person name="Ivanova N."/>
            <person name="Hoff W.D."/>
        </authorList>
    </citation>
    <scope>NUCLEOTIDE SEQUENCE [LARGE SCALE GENOMIC DNA]</scope>
    <source>
        <strain evidence="3">DSM 244 / SL1</strain>
    </source>
</reference>
<evidence type="ECO:0000256" key="1">
    <source>
        <dbReference type="SAM" id="SignalP"/>
    </source>
</evidence>
<name>A1WTS7_HALHL</name>
<dbReference type="STRING" id="349124.Hhal_0295"/>
<dbReference type="OrthoDB" id="5616064at2"/>